<dbReference type="InterPro" id="IPR042001">
    <property type="entry name" value="Sortase_F"/>
</dbReference>
<dbReference type="Proteomes" id="UP001622594">
    <property type="component" value="Chromosome"/>
</dbReference>
<dbReference type="SUPFAM" id="SSF63817">
    <property type="entry name" value="Sortase"/>
    <property type="match status" value="1"/>
</dbReference>
<dbReference type="Pfam" id="PF04203">
    <property type="entry name" value="Sortase"/>
    <property type="match status" value="1"/>
</dbReference>
<evidence type="ECO:0000256" key="1">
    <source>
        <dbReference type="ARBA" id="ARBA00022801"/>
    </source>
</evidence>
<keyword evidence="1" id="KW-0378">Hydrolase</keyword>
<evidence type="ECO:0000256" key="2">
    <source>
        <dbReference type="SAM" id="MobiDB-lite"/>
    </source>
</evidence>
<proteinExistence type="predicted"/>
<dbReference type="Gene3D" id="2.40.260.10">
    <property type="entry name" value="Sortase"/>
    <property type="match status" value="1"/>
</dbReference>
<protein>
    <submittedName>
        <fullName evidence="3">Class F sortase</fullName>
    </submittedName>
</protein>
<dbReference type="InterPro" id="IPR005754">
    <property type="entry name" value="Sortase"/>
</dbReference>
<organism evidence="3 4">
    <name type="scientific">Streptomyces zaomyceticus</name>
    <dbReference type="NCBI Taxonomy" id="68286"/>
    <lineage>
        <taxon>Bacteria</taxon>
        <taxon>Bacillati</taxon>
        <taxon>Actinomycetota</taxon>
        <taxon>Actinomycetes</taxon>
        <taxon>Kitasatosporales</taxon>
        <taxon>Streptomycetaceae</taxon>
        <taxon>Streptomyces</taxon>
    </lineage>
</organism>
<dbReference type="EMBL" id="CP108188">
    <property type="protein sequence ID" value="WTR68028.1"/>
    <property type="molecule type" value="Genomic_DNA"/>
</dbReference>
<evidence type="ECO:0000313" key="4">
    <source>
        <dbReference type="Proteomes" id="UP001622594"/>
    </source>
</evidence>
<dbReference type="RefSeq" id="WP_406333167.1">
    <property type="nucleotide sequence ID" value="NZ_CP108188.1"/>
</dbReference>
<reference evidence="3 4" key="1">
    <citation type="submission" date="2022-10" db="EMBL/GenBank/DDBJ databases">
        <title>The complete genomes of actinobacterial strains from the NBC collection.</title>
        <authorList>
            <person name="Joergensen T.S."/>
            <person name="Alvarez Arevalo M."/>
            <person name="Sterndorff E.B."/>
            <person name="Faurdal D."/>
            <person name="Vuksanovic O."/>
            <person name="Mourched A.-S."/>
            <person name="Charusanti P."/>
            <person name="Shaw S."/>
            <person name="Blin K."/>
            <person name="Weber T."/>
        </authorList>
    </citation>
    <scope>NUCLEOTIDE SEQUENCE [LARGE SCALE GENOMIC DNA]</scope>
    <source>
        <strain evidence="3 4">NBC_00123</strain>
    </source>
</reference>
<dbReference type="NCBIfam" id="NF033748">
    <property type="entry name" value="class_F_sortase"/>
    <property type="match status" value="1"/>
</dbReference>
<evidence type="ECO:0000313" key="3">
    <source>
        <dbReference type="EMBL" id="WTR68028.1"/>
    </source>
</evidence>
<accession>A0ABZ1L3S6</accession>
<gene>
    <name evidence="3" type="ORF">OG814_01505</name>
</gene>
<dbReference type="CDD" id="cd05829">
    <property type="entry name" value="Sortase_F"/>
    <property type="match status" value="1"/>
</dbReference>
<sequence>MTLSVTLGVLGGILSACSGSSDEPGAATAAVRADDGAGGGTPPAPTHQTAPAPPLVRSPPTTVAVPVIFIEAPVRPLGLDSQGRLGAPPLSKPMTVGWHRRGPAPGEVGTAVLVGHRDTLTGPAIFLNLKALRRGDAVEVTRADRQVAVFSVDEVKTYTKEAFPSNEVYGPRGRAELRLITCGGRFDKKSGYSANVVVFAHLTASRTRSA</sequence>
<name>A0ABZ1L3S6_9ACTN</name>
<dbReference type="InterPro" id="IPR023365">
    <property type="entry name" value="Sortase_dom-sf"/>
</dbReference>
<keyword evidence="4" id="KW-1185">Reference proteome</keyword>
<feature type="region of interest" description="Disordered" evidence="2">
    <location>
        <begin position="18"/>
        <end position="58"/>
    </location>
</feature>